<accession>A0A1H7TNV2</accession>
<evidence type="ECO:0000313" key="3">
    <source>
        <dbReference type="EMBL" id="SEL86441.1"/>
    </source>
</evidence>
<evidence type="ECO:0000313" key="4">
    <source>
        <dbReference type="Proteomes" id="UP000199214"/>
    </source>
</evidence>
<name>A0A1H7TNV2_9SPHN</name>
<dbReference type="InterPro" id="IPR025110">
    <property type="entry name" value="AMP-bd_C"/>
</dbReference>
<keyword evidence="4" id="KW-1185">Reference proteome</keyword>
<reference evidence="4" key="1">
    <citation type="submission" date="2016-10" db="EMBL/GenBank/DDBJ databases">
        <authorList>
            <person name="Varghese N."/>
            <person name="Submissions S."/>
        </authorList>
    </citation>
    <scope>NUCLEOTIDE SEQUENCE [LARGE SCALE GENOMIC DNA]</scope>
    <source>
        <strain evidence="4">JS21-1</strain>
    </source>
</reference>
<dbReference type="InterPro" id="IPR000873">
    <property type="entry name" value="AMP-dep_synth/lig_dom"/>
</dbReference>
<dbReference type="AlphaFoldDB" id="A0A1H7TNV2"/>
<gene>
    <name evidence="3" type="ORF">SAMN05216382_2771</name>
</gene>
<proteinExistence type="predicted"/>
<dbReference type="PROSITE" id="PS00455">
    <property type="entry name" value="AMP_BINDING"/>
    <property type="match status" value="1"/>
</dbReference>
<dbReference type="EMBL" id="FNZZ01000006">
    <property type="protein sequence ID" value="SEL86441.1"/>
    <property type="molecule type" value="Genomic_DNA"/>
</dbReference>
<dbReference type="Pfam" id="PF00501">
    <property type="entry name" value="AMP-binding"/>
    <property type="match status" value="1"/>
</dbReference>
<sequence>MSMAEAHARLTAPDSAFAIERRVIDGVSQRCWVHTPATARQLLIDAAVHDARDFLIFEDERIGVGGFRKAVSALAHHLRDGSVRPGDRVAIAMRNLPEWPVVFFAALSIGAIATAMNAWWQHAELAYALEHCGATHLFADAERLDRLATLPGGVRCYAVRGAMPGATSLTDIIGTTAHWNALPDRPLPAVSLDADDAATIFFTSGTSGKPKGVLASHRAILSNITGAAFAGARASLRDRGTLPVADPDAAQSGALMAVPFFHVTGAFAVLSPALHAGNKLVLTHRWDAGEALRLIERERLNWVIGVPTMMLQLADHPDAATRDLTSLVSLGYGGAAAAPDLVDRLASAVPQAVPGHGWGMTETCGLTLTHSGNDYRRRPTSCGAPVAVARAEVRGEDGRRILPADQVGELWVSGPNVMRGYWNDPAATAAVLQGGWLRTGDLARIDAEGFVHIVDRAKDIVIRGGENVFCIEVENCLYEHPAVQDAALVGRPDRMLGEVPVAVVVLRGGAKANGEQLRAHVAAQLAAFKVPVEVVLSSAPLPRNAAGKLLKRDILAALGQREG</sequence>
<feature type="domain" description="AMP-dependent synthetase/ligase" evidence="1">
    <location>
        <begin position="46"/>
        <end position="422"/>
    </location>
</feature>
<dbReference type="PANTHER" id="PTHR43767:SF1">
    <property type="entry name" value="NONRIBOSOMAL PEPTIDE SYNTHASE PES1 (EUROFUNG)-RELATED"/>
    <property type="match status" value="1"/>
</dbReference>
<dbReference type="Gene3D" id="3.40.50.980">
    <property type="match status" value="2"/>
</dbReference>
<dbReference type="Pfam" id="PF13193">
    <property type="entry name" value="AMP-binding_C"/>
    <property type="match status" value="1"/>
</dbReference>
<dbReference type="OrthoDB" id="9803968at2"/>
<dbReference type="Proteomes" id="UP000199214">
    <property type="component" value="Unassembled WGS sequence"/>
</dbReference>
<dbReference type="InterPro" id="IPR050237">
    <property type="entry name" value="ATP-dep_AMP-bd_enzyme"/>
</dbReference>
<dbReference type="InterPro" id="IPR020845">
    <property type="entry name" value="AMP-binding_CS"/>
</dbReference>
<dbReference type="PANTHER" id="PTHR43767">
    <property type="entry name" value="LONG-CHAIN-FATTY-ACID--COA LIGASE"/>
    <property type="match status" value="1"/>
</dbReference>
<dbReference type="Gene3D" id="3.30.300.30">
    <property type="match status" value="1"/>
</dbReference>
<feature type="domain" description="AMP-binding enzyme C-terminal" evidence="2">
    <location>
        <begin position="472"/>
        <end position="548"/>
    </location>
</feature>
<dbReference type="Gene3D" id="2.30.38.10">
    <property type="entry name" value="Luciferase, Domain 3"/>
    <property type="match status" value="1"/>
</dbReference>
<dbReference type="InterPro" id="IPR045851">
    <property type="entry name" value="AMP-bd_C_sf"/>
</dbReference>
<dbReference type="GO" id="GO:0016878">
    <property type="term" value="F:acid-thiol ligase activity"/>
    <property type="evidence" value="ECO:0007669"/>
    <property type="project" value="UniProtKB-ARBA"/>
</dbReference>
<protein>
    <submittedName>
        <fullName evidence="3">Long-chain acyl-CoA synthetase</fullName>
    </submittedName>
</protein>
<dbReference type="STRING" id="1855283.SAMN05216382_2771"/>
<evidence type="ECO:0000259" key="2">
    <source>
        <dbReference type="Pfam" id="PF13193"/>
    </source>
</evidence>
<dbReference type="SUPFAM" id="SSF56801">
    <property type="entry name" value="Acetyl-CoA synthetase-like"/>
    <property type="match status" value="1"/>
</dbReference>
<organism evidence="3 4">
    <name type="scientific">Sphingomonas palmae</name>
    <dbReference type="NCBI Taxonomy" id="1855283"/>
    <lineage>
        <taxon>Bacteria</taxon>
        <taxon>Pseudomonadati</taxon>
        <taxon>Pseudomonadota</taxon>
        <taxon>Alphaproteobacteria</taxon>
        <taxon>Sphingomonadales</taxon>
        <taxon>Sphingomonadaceae</taxon>
        <taxon>Sphingomonas</taxon>
    </lineage>
</organism>
<evidence type="ECO:0000259" key="1">
    <source>
        <dbReference type="Pfam" id="PF00501"/>
    </source>
</evidence>